<proteinExistence type="predicted"/>
<dbReference type="InterPro" id="IPR041854">
    <property type="entry name" value="BFD-like_2Fe2S-bd_dom_sf"/>
</dbReference>
<sequence length="478" mass="53185">MYDVLIIGAGIIGTSIARELSKYNLKVCVLEKDNDVANGTTKANSAIIHAGYDAKNGTLKARLNVLGNQMFDKLCRDLDVPFKRIGSLVLAFDDNDLNTLHKLYDNGIKNGVKDLYILSKEEVINIEPNVNKTVKAALYAKTAGIIGPFEMAIALAENAYENGVEFRLNSEVIDIKKEDVYVVYTKNEKFKARYVVNCAGLYADKINDMVSKNRFKIIPRRGEYYLLDKSVKLVNHIIFQCPTKLGKGVLITPTVHGNTLIGPNAEDLEDKEAINTTREGLRFVLDTAKKSVEDIPIGMSITNFAGLRARTELDDFIIKEAEDSKGFINVAGIESPGLSAAPAIALYVLDILKSSGLEFVRKNNFKNKRKGIIKFSDLSFEEKNELIKKDSRYGRIICRCEEITEGEIVDAIRRPLGATTLDGVKRRVRAGMGRCQGGFCSPRVMEILSRELKVKMEDIIKDHEGSYILTGPTKKEVD</sequence>
<dbReference type="InterPro" id="IPR007419">
    <property type="entry name" value="BFD-like_2Fe2S-bd_dom"/>
</dbReference>
<dbReference type="OrthoDB" id="9801699at2"/>
<dbReference type="Gene3D" id="3.30.9.10">
    <property type="entry name" value="D-Amino Acid Oxidase, subunit A, domain 2"/>
    <property type="match status" value="1"/>
</dbReference>
<dbReference type="Proteomes" id="UP000242850">
    <property type="component" value="Unassembled WGS sequence"/>
</dbReference>
<accession>A0A1H5RTH2</accession>
<reference evidence="4" key="1">
    <citation type="submission" date="2016-10" db="EMBL/GenBank/DDBJ databases">
        <authorList>
            <person name="Varghese N."/>
            <person name="Submissions S."/>
        </authorList>
    </citation>
    <scope>NUCLEOTIDE SEQUENCE [LARGE SCALE GENOMIC DNA]</scope>
    <source>
        <strain evidence="4">DSM 5463</strain>
    </source>
</reference>
<evidence type="ECO:0000313" key="4">
    <source>
        <dbReference type="Proteomes" id="UP000242850"/>
    </source>
</evidence>
<feature type="domain" description="FAD dependent oxidoreductase" evidence="1">
    <location>
        <begin position="3"/>
        <end position="348"/>
    </location>
</feature>
<dbReference type="InterPro" id="IPR036188">
    <property type="entry name" value="FAD/NAD-bd_sf"/>
</dbReference>
<name>A0A1H5RTH2_9CLOT</name>
<evidence type="ECO:0000259" key="1">
    <source>
        <dbReference type="Pfam" id="PF01266"/>
    </source>
</evidence>
<keyword evidence="4" id="KW-1185">Reference proteome</keyword>
<dbReference type="CDD" id="cd19946">
    <property type="entry name" value="GlpA-like_Fer2_BFD-like"/>
    <property type="match status" value="1"/>
</dbReference>
<feature type="domain" description="BFD-like [2Fe-2S]-binding" evidence="2">
    <location>
        <begin position="396"/>
        <end position="449"/>
    </location>
</feature>
<dbReference type="PANTHER" id="PTHR42720:SF1">
    <property type="entry name" value="GLYCEROL 3-PHOSPHATE OXIDASE"/>
    <property type="match status" value="1"/>
</dbReference>
<dbReference type="AlphaFoldDB" id="A0A1H5RTH2"/>
<protein>
    <submittedName>
        <fullName evidence="3">Glycerol-3-phosphate dehydrogenase</fullName>
    </submittedName>
</protein>
<dbReference type="PANTHER" id="PTHR42720">
    <property type="entry name" value="GLYCEROL-3-PHOSPHATE DEHYDROGENASE"/>
    <property type="match status" value="1"/>
</dbReference>
<dbReference type="SUPFAM" id="SSF51905">
    <property type="entry name" value="FAD/NAD(P)-binding domain"/>
    <property type="match status" value="1"/>
</dbReference>
<dbReference type="Pfam" id="PF01266">
    <property type="entry name" value="DAO"/>
    <property type="match status" value="1"/>
</dbReference>
<evidence type="ECO:0000259" key="2">
    <source>
        <dbReference type="Pfam" id="PF04324"/>
    </source>
</evidence>
<dbReference type="InterPro" id="IPR006076">
    <property type="entry name" value="FAD-dep_OxRdtase"/>
</dbReference>
<dbReference type="InterPro" id="IPR052745">
    <property type="entry name" value="G3P_Oxidase/Oxidoreductase"/>
</dbReference>
<dbReference type="Gene3D" id="1.10.10.1100">
    <property type="entry name" value="BFD-like [2Fe-2S]-binding domain"/>
    <property type="match status" value="1"/>
</dbReference>
<dbReference type="Gene3D" id="3.50.50.60">
    <property type="entry name" value="FAD/NAD(P)-binding domain"/>
    <property type="match status" value="1"/>
</dbReference>
<gene>
    <name evidence="3" type="ORF">SAMN05660865_00208</name>
</gene>
<organism evidence="3 4">
    <name type="scientific">Caloramator fervidus</name>
    <dbReference type="NCBI Taxonomy" id="29344"/>
    <lineage>
        <taxon>Bacteria</taxon>
        <taxon>Bacillati</taxon>
        <taxon>Bacillota</taxon>
        <taxon>Clostridia</taxon>
        <taxon>Eubacteriales</taxon>
        <taxon>Clostridiaceae</taxon>
        <taxon>Caloramator</taxon>
    </lineage>
</organism>
<dbReference type="EMBL" id="FNUK01000001">
    <property type="protein sequence ID" value="SEF41656.1"/>
    <property type="molecule type" value="Genomic_DNA"/>
</dbReference>
<dbReference type="Pfam" id="PF04324">
    <property type="entry name" value="Fer2_BFD"/>
    <property type="match status" value="1"/>
</dbReference>
<dbReference type="RefSeq" id="WP_103895228.1">
    <property type="nucleotide sequence ID" value="NZ_FNUK01000001.1"/>
</dbReference>
<evidence type="ECO:0000313" key="3">
    <source>
        <dbReference type="EMBL" id="SEF41656.1"/>
    </source>
</evidence>